<sequence>MHPLYQQNQAQENPQNHFQPDQPQPEPSYSHQPQLERYSHPLPYQPQTELDQTHQLPPHGHPSYQPVEPHPFMSQVEQQYGHQAELQMPQSRGNSPEGQEVPTLTKKPRKKIRLL</sequence>
<evidence type="ECO:0000313" key="2">
    <source>
        <dbReference type="EMBL" id="RVE58576.1"/>
    </source>
</evidence>
<name>A0A437C777_ORYJA</name>
<accession>A0A437C777</accession>
<evidence type="ECO:0000313" key="3">
    <source>
        <dbReference type="Proteomes" id="UP000283210"/>
    </source>
</evidence>
<gene>
    <name evidence="2" type="ORF">OJAV_G00195620</name>
</gene>
<dbReference type="EMBL" id="CM012456">
    <property type="protein sequence ID" value="RVE58576.1"/>
    <property type="molecule type" value="Genomic_DNA"/>
</dbReference>
<proteinExistence type="predicted"/>
<feature type="compositionally biased region" description="Polar residues" evidence="1">
    <location>
        <begin position="88"/>
        <end position="97"/>
    </location>
</feature>
<evidence type="ECO:0000256" key="1">
    <source>
        <dbReference type="SAM" id="MobiDB-lite"/>
    </source>
</evidence>
<feature type="compositionally biased region" description="Polar residues" evidence="1">
    <location>
        <begin position="1"/>
        <end position="33"/>
    </location>
</feature>
<feature type="compositionally biased region" description="Polar residues" evidence="1">
    <location>
        <begin position="45"/>
        <end position="55"/>
    </location>
</feature>
<reference evidence="2 3" key="1">
    <citation type="submission" date="2018-11" db="EMBL/GenBank/DDBJ databases">
        <authorList>
            <person name="Lopez-Roques C."/>
            <person name="Donnadieu C."/>
            <person name="Bouchez O."/>
            <person name="Klopp C."/>
            <person name="Cabau C."/>
            <person name="Zahm M."/>
        </authorList>
    </citation>
    <scope>NUCLEOTIDE SEQUENCE [LARGE SCALE GENOMIC DNA]</scope>
    <source>
        <strain evidence="2">RS831</strain>
        <tissue evidence="2">Whole body</tissue>
    </source>
</reference>
<dbReference type="Proteomes" id="UP000283210">
    <property type="component" value="Chromosome 20"/>
</dbReference>
<keyword evidence="3" id="KW-1185">Reference proteome</keyword>
<dbReference type="OrthoDB" id="10401202at2759"/>
<reference evidence="2 3" key="2">
    <citation type="submission" date="2019-01" db="EMBL/GenBank/DDBJ databases">
        <title>A chromosome length genome reference of the Java medaka (oryzias javanicus).</title>
        <authorList>
            <person name="Herpin A."/>
            <person name="Takehana Y."/>
            <person name="Naruse K."/>
            <person name="Ansai S."/>
            <person name="Kawaguchi M."/>
        </authorList>
    </citation>
    <scope>NUCLEOTIDE SEQUENCE [LARGE SCALE GENOMIC DNA]</scope>
    <source>
        <strain evidence="2">RS831</strain>
        <tissue evidence="2">Whole body</tissue>
    </source>
</reference>
<feature type="compositionally biased region" description="Basic residues" evidence="1">
    <location>
        <begin position="106"/>
        <end position="115"/>
    </location>
</feature>
<feature type="region of interest" description="Disordered" evidence="1">
    <location>
        <begin position="1"/>
        <end position="115"/>
    </location>
</feature>
<dbReference type="AlphaFoldDB" id="A0A437C777"/>
<protein>
    <submittedName>
        <fullName evidence="2">Uncharacterized protein</fullName>
    </submittedName>
</protein>
<organism evidence="2 3">
    <name type="scientific">Oryzias javanicus</name>
    <name type="common">Javanese ricefish</name>
    <name type="synonym">Aplocheilus javanicus</name>
    <dbReference type="NCBI Taxonomy" id="123683"/>
    <lineage>
        <taxon>Eukaryota</taxon>
        <taxon>Metazoa</taxon>
        <taxon>Chordata</taxon>
        <taxon>Craniata</taxon>
        <taxon>Vertebrata</taxon>
        <taxon>Euteleostomi</taxon>
        <taxon>Actinopterygii</taxon>
        <taxon>Neopterygii</taxon>
        <taxon>Teleostei</taxon>
        <taxon>Neoteleostei</taxon>
        <taxon>Acanthomorphata</taxon>
        <taxon>Ovalentaria</taxon>
        <taxon>Atherinomorphae</taxon>
        <taxon>Beloniformes</taxon>
        <taxon>Adrianichthyidae</taxon>
        <taxon>Oryziinae</taxon>
        <taxon>Oryzias</taxon>
    </lineage>
</organism>